<reference evidence="2" key="1">
    <citation type="submission" date="2020-07" db="EMBL/GenBank/DDBJ databases">
        <authorList>
            <person name="Lin J."/>
        </authorList>
    </citation>
    <scope>NUCLEOTIDE SEQUENCE</scope>
</reference>
<dbReference type="AlphaFoldDB" id="A0A6V7P1J2"/>
<evidence type="ECO:0000313" key="2">
    <source>
        <dbReference type="EMBL" id="CAD1824434.1"/>
    </source>
</evidence>
<name>A0A6V7P1J2_ANACO</name>
<sequence length="117" mass="12975">MHLQHLNTTTNTTSLFLSFFLDDLLSFCTFLASHPLPFAYLLFFSPHILSLLSFLSPSSSPPPFSSSPSQHLLLMHLMMESPLCTLLSSSEKLARSLFNSSRRSKPLATTIPSTRSG</sequence>
<dbReference type="PANTHER" id="PTHR36760">
    <property type="entry name" value="ACIDIC LEUCINE-RICH NUCLEAR PHOSPHOPROTEIN 32 FAMILY B PROTEIN"/>
    <property type="match status" value="1"/>
</dbReference>
<dbReference type="PANTHER" id="PTHR36760:SF1">
    <property type="entry name" value="ACIDIC LEUCINE-RICH NUCLEAR PHOSPHOPROTEIN 32 FAMILY B PROTEIN"/>
    <property type="match status" value="1"/>
</dbReference>
<accession>A0A6V7P1J2</accession>
<proteinExistence type="predicted"/>
<gene>
    <name evidence="2" type="ORF">CB5_LOCUS7645</name>
</gene>
<feature type="region of interest" description="Disordered" evidence="1">
    <location>
        <begin position="98"/>
        <end position="117"/>
    </location>
</feature>
<protein>
    <submittedName>
        <fullName evidence="2">Uncharacterized protein</fullName>
    </submittedName>
</protein>
<evidence type="ECO:0000256" key="1">
    <source>
        <dbReference type="SAM" id="MobiDB-lite"/>
    </source>
</evidence>
<organism evidence="2">
    <name type="scientific">Ananas comosus var. bracteatus</name>
    <name type="common">red pineapple</name>
    <dbReference type="NCBI Taxonomy" id="296719"/>
    <lineage>
        <taxon>Eukaryota</taxon>
        <taxon>Viridiplantae</taxon>
        <taxon>Streptophyta</taxon>
        <taxon>Embryophyta</taxon>
        <taxon>Tracheophyta</taxon>
        <taxon>Spermatophyta</taxon>
        <taxon>Magnoliopsida</taxon>
        <taxon>Liliopsida</taxon>
        <taxon>Poales</taxon>
        <taxon>Bromeliaceae</taxon>
        <taxon>Bromelioideae</taxon>
        <taxon>Ananas</taxon>
    </lineage>
</organism>
<dbReference type="EMBL" id="LR862144">
    <property type="protein sequence ID" value="CAD1824434.1"/>
    <property type="molecule type" value="Genomic_DNA"/>
</dbReference>